<name>A0ABR7J5K5_9FLAO</name>
<proteinExistence type="predicted"/>
<evidence type="ECO:0008006" key="3">
    <source>
        <dbReference type="Google" id="ProtNLM"/>
    </source>
</evidence>
<reference evidence="1 2" key="1">
    <citation type="submission" date="2020-08" db="EMBL/GenBank/DDBJ databases">
        <title>Description of novel Flavobacterium F-380 isolate.</title>
        <authorList>
            <person name="Saticioglu I.B."/>
            <person name="Duman M."/>
            <person name="Altun S."/>
        </authorList>
    </citation>
    <scope>NUCLEOTIDE SEQUENCE [LARGE SCALE GENOMIC DNA]</scope>
    <source>
        <strain evidence="1 2">F-380</strain>
    </source>
</reference>
<organism evidence="1 2">
    <name type="scientific">Flavobacterium kayseriense</name>
    <dbReference type="NCBI Taxonomy" id="2764714"/>
    <lineage>
        <taxon>Bacteria</taxon>
        <taxon>Pseudomonadati</taxon>
        <taxon>Bacteroidota</taxon>
        <taxon>Flavobacteriia</taxon>
        <taxon>Flavobacteriales</taxon>
        <taxon>Flavobacteriaceae</taxon>
        <taxon>Flavobacterium</taxon>
    </lineage>
</organism>
<comment type="caution">
    <text evidence="1">The sequence shown here is derived from an EMBL/GenBank/DDBJ whole genome shotgun (WGS) entry which is preliminary data.</text>
</comment>
<dbReference type="Gene3D" id="1.50.10.20">
    <property type="match status" value="1"/>
</dbReference>
<dbReference type="Proteomes" id="UP000629963">
    <property type="component" value="Unassembled WGS sequence"/>
</dbReference>
<accession>A0ABR7J5K5</accession>
<dbReference type="EMBL" id="JACRUJ010000001">
    <property type="protein sequence ID" value="MBC5840815.1"/>
    <property type="molecule type" value="Genomic_DNA"/>
</dbReference>
<protein>
    <recommendedName>
        <fullName evidence="3">Prenyltransferase</fullName>
    </recommendedName>
</protein>
<evidence type="ECO:0000313" key="2">
    <source>
        <dbReference type="Proteomes" id="UP000629963"/>
    </source>
</evidence>
<keyword evidence="2" id="KW-1185">Reference proteome</keyword>
<dbReference type="SUPFAM" id="SSF48239">
    <property type="entry name" value="Terpenoid cyclases/Protein prenyltransferases"/>
    <property type="match status" value="1"/>
</dbReference>
<evidence type="ECO:0000313" key="1">
    <source>
        <dbReference type="EMBL" id="MBC5840815.1"/>
    </source>
</evidence>
<sequence length="363" mass="41868">MNNVLNIQDKSPNSEITQSIDKGVNYLYQHQLPNGEYIAYASGDPGMLAWTFPDSTLFSTAIICHNLKYISSKQSEKIQHKAMMFLGGEKSKNGLWNHFTKLHIYNKICPNDIDDTCCISSLYKDKGINFPYPSNIPLIMTNINKKGLFYSWFLFRMKSICNKQILKIGLERLPNIVRNTFFWIKTEACRKDIDAVVNANALYYLGESNQTLPIIDLIINVITQEKEGNCDLWYREPFVVYYFFSRNYYKGIMKLEPIVEPIIKRVLSKVKPDGRIGDTILDTAWAICTLLNFNCKCDELKNAVNFLIQNQSKNGCWPRWIAYWGGPKKLQGWGSEELTTGFCLEAIARYKDFIVNKNHNGSY</sequence>
<dbReference type="RefSeq" id="WP_187009368.1">
    <property type="nucleotide sequence ID" value="NZ_JACRUI010000001.1"/>
</dbReference>
<dbReference type="InterPro" id="IPR008930">
    <property type="entry name" value="Terpenoid_cyclase/PrenylTrfase"/>
</dbReference>
<gene>
    <name evidence="1" type="ORF">H8R23_05300</name>
</gene>